<proteinExistence type="predicted"/>
<feature type="region of interest" description="Disordered" evidence="1">
    <location>
        <begin position="1"/>
        <end position="27"/>
    </location>
</feature>
<feature type="compositionally biased region" description="Basic and acidic residues" evidence="1">
    <location>
        <begin position="1"/>
        <end position="19"/>
    </location>
</feature>
<dbReference type="Proteomes" id="UP000241769">
    <property type="component" value="Unassembled WGS sequence"/>
</dbReference>
<dbReference type="AlphaFoldDB" id="A0A2P6MX63"/>
<protein>
    <submittedName>
        <fullName evidence="2">Uncharacterized protein</fullName>
    </submittedName>
</protein>
<dbReference type="EMBL" id="MDYQ01000337">
    <property type="protein sequence ID" value="PRP76283.1"/>
    <property type="molecule type" value="Genomic_DNA"/>
</dbReference>
<evidence type="ECO:0000256" key="1">
    <source>
        <dbReference type="SAM" id="MobiDB-lite"/>
    </source>
</evidence>
<name>A0A2P6MX63_9EUKA</name>
<accession>A0A2P6MX63</accession>
<evidence type="ECO:0000313" key="3">
    <source>
        <dbReference type="Proteomes" id="UP000241769"/>
    </source>
</evidence>
<evidence type="ECO:0000313" key="2">
    <source>
        <dbReference type="EMBL" id="PRP76283.1"/>
    </source>
</evidence>
<dbReference type="InParanoid" id="A0A2P6MX63"/>
<comment type="caution">
    <text evidence="2">The sequence shown here is derived from an EMBL/GenBank/DDBJ whole genome shotgun (WGS) entry which is preliminary data.</text>
</comment>
<reference evidence="2 3" key="1">
    <citation type="journal article" date="2018" name="Genome Biol. Evol.">
        <title>Multiple Roots of Fruiting Body Formation in Amoebozoa.</title>
        <authorList>
            <person name="Hillmann F."/>
            <person name="Forbes G."/>
            <person name="Novohradska S."/>
            <person name="Ferling I."/>
            <person name="Riege K."/>
            <person name="Groth M."/>
            <person name="Westermann M."/>
            <person name="Marz M."/>
            <person name="Spaller T."/>
            <person name="Winckler T."/>
            <person name="Schaap P."/>
            <person name="Glockner G."/>
        </authorList>
    </citation>
    <scope>NUCLEOTIDE SEQUENCE [LARGE SCALE GENOMIC DNA]</scope>
    <source>
        <strain evidence="2 3">Jena</strain>
    </source>
</reference>
<organism evidence="2 3">
    <name type="scientific">Planoprotostelium fungivorum</name>
    <dbReference type="NCBI Taxonomy" id="1890364"/>
    <lineage>
        <taxon>Eukaryota</taxon>
        <taxon>Amoebozoa</taxon>
        <taxon>Evosea</taxon>
        <taxon>Variosea</taxon>
        <taxon>Cavosteliida</taxon>
        <taxon>Cavosteliaceae</taxon>
        <taxon>Planoprotostelium</taxon>
    </lineage>
</organism>
<gene>
    <name evidence="2" type="ORF">PROFUN_07805</name>
</gene>
<keyword evidence="3" id="KW-1185">Reference proteome</keyword>
<sequence length="93" mass="10515">MNAAEDRSGRSTREMRPTEQRYTTSQDPLDWTATLELVPSMCGLMSRRQWSCRMCNHRRPCGILRLCSCPDPSAQGHYTIGGVSITILVRLLS</sequence>